<keyword evidence="5" id="KW-0732">Signal</keyword>
<dbReference type="AlphaFoldDB" id="A0A557QEQ3"/>
<evidence type="ECO:0000256" key="3">
    <source>
        <dbReference type="ARBA" id="ARBA00023004"/>
    </source>
</evidence>
<evidence type="ECO:0000256" key="5">
    <source>
        <dbReference type="SAM" id="SignalP"/>
    </source>
</evidence>
<comment type="caution">
    <text evidence="7">The sequence shown here is derived from an EMBL/GenBank/DDBJ whole genome shotgun (WGS) entry which is preliminary data.</text>
</comment>
<accession>A0A557QEQ3</accession>
<keyword evidence="3 4" id="KW-0408">Iron</keyword>
<keyword evidence="2 4" id="KW-0479">Metal-binding</keyword>
<dbReference type="OrthoDB" id="9811281at2"/>
<evidence type="ECO:0000313" key="8">
    <source>
        <dbReference type="Proteomes" id="UP000319502"/>
    </source>
</evidence>
<dbReference type="PROSITE" id="PS51007">
    <property type="entry name" value="CYTC"/>
    <property type="match status" value="1"/>
</dbReference>
<keyword evidence="8" id="KW-1185">Reference proteome</keyword>
<sequence length="167" mass="17203">MESSMKLFAKVVLAAAVGASLPALAAPADPVARGRYLVAVADCNGCHTAGFAESGGAVPEAQRLTGMAVGFSGPWGVSYPANLRLSVSRQSAEEWRGRARAGGLPPMPWPALKAMTDEDLNAIYAYLRALGPAGLAAPQAVRPGAPIPTPHFVFVPQPPTTVVSATR</sequence>
<protein>
    <submittedName>
        <fullName evidence="7">Cytochrome c</fullName>
    </submittedName>
</protein>
<evidence type="ECO:0000256" key="2">
    <source>
        <dbReference type="ARBA" id="ARBA00022723"/>
    </source>
</evidence>
<dbReference type="GO" id="GO:0046872">
    <property type="term" value="F:metal ion binding"/>
    <property type="evidence" value="ECO:0007669"/>
    <property type="project" value="UniProtKB-KW"/>
</dbReference>
<organism evidence="7 8">
    <name type="scientific">Denitromonas halophila</name>
    <dbReference type="NCBI Taxonomy" id="1629404"/>
    <lineage>
        <taxon>Bacteria</taxon>
        <taxon>Pseudomonadati</taxon>
        <taxon>Pseudomonadota</taxon>
        <taxon>Betaproteobacteria</taxon>
        <taxon>Rhodocyclales</taxon>
        <taxon>Zoogloeaceae</taxon>
        <taxon>Denitromonas</taxon>
    </lineage>
</organism>
<dbReference type="Gene3D" id="1.10.760.10">
    <property type="entry name" value="Cytochrome c-like domain"/>
    <property type="match status" value="1"/>
</dbReference>
<evidence type="ECO:0000256" key="4">
    <source>
        <dbReference type="PROSITE-ProRule" id="PRU00433"/>
    </source>
</evidence>
<feature type="signal peptide" evidence="5">
    <location>
        <begin position="1"/>
        <end position="25"/>
    </location>
</feature>
<feature type="domain" description="Cytochrome c" evidence="6">
    <location>
        <begin position="29"/>
        <end position="131"/>
    </location>
</feature>
<dbReference type="EMBL" id="VMNK01000020">
    <property type="protein sequence ID" value="TVO51397.1"/>
    <property type="molecule type" value="Genomic_DNA"/>
</dbReference>
<dbReference type="InterPro" id="IPR036909">
    <property type="entry name" value="Cyt_c-like_dom_sf"/>
</dbReference>
<name>A0A557QEQ3_9RHOO</name>
<evidence type="ECO:0000259" key="6">
    <source>
        <dbReference type="PROSITE" id="PS51007"/>
    </source>
</evidence>
<reference evidence="7 8" key="1">
    <citation type="submission" date="2019-07" db="EMBL/GenBank/DDBJ databases">
        <title>The pathways for chlorine oxyanion respiration interact through the shared metabolite chlorate.</title>
        <authorList>
            <person name="Barnum T.P."/>
            <person name="Cheng Y."/>
            <person name="Hill K.A."/>
            <person name="Lucas L.N."/>
            <person name="Carlson H.K."/>
            <person name="Coates J.D."/>
        </authorList>
    </citation>
    <scope>NUCLEOTIDE SEQUENCE [LARGE SCALE GENOMIC DNA]</scope>
    <source>
        <strain evidence="7 8">SFB-3</strain>
    </source>
</reference>
<proteinExistence type="predicted"/>
<dbReference type="Proteomes" id="UP000319502">
    <property type="component" value="Unassembled WGS sequence"/>
</dbReference>
<evidence type="ECO:0000256" key="1">
    <source>
        <dbReference type="ARBA" id="ARBA00022617"/>
    </source>
</evidence>
<keyword evidence="1 4" id="KW-0349">Heme</keyword>
<gene>
    <name evidence="7" type="ORF">FHP91_19690</name>
</gene>
<dbReference type="GO" id="GO:0020037">
    <property type="term" value="F:heme binding"/>
    <property type="evidence" value="ECO:0007669"/>
    <property type="project" value="InterPro"/>
</dbReference>
<dbReference type="Pfam" id="PF00034">
    <property type="entry name" value="Cytochrom_C"/>
    <property type="match status" value="1"/>
</dbReference>
<feature type="chain" id="PRO_5021899394" evidence="5">
    <location>
        <begin position="26"/>
        <end position="167"/>
    </location>
</feature>
<evidence type="ECO:0000313" key="7">
    <source>
        <dbReference type="EMBL" id="TVO51397.1"/>
    </source>
</evidence>
<dbReference type="GO" id="GO:0009055">
    <property type="term" value="F:electron transfer activity"/>
    <property type="evidence" value="ECO:0007669"/>
    <property type="project" value="InterPro"/>
</dbReference>
<dbReference type="InterPro" id="IPR009056">
    <property type="entry name" value="Cyt_c-like_dom"/>
</dbReference>
<dbReference type="SUPFAM" id="SSF46626">
    <property type="entry name" value="Cytochrome c"/>
    <property type="match status" value="1"/>
</dbReference>